<feature type="region of interest" description="Disordered" evidence="1">
    <location>
        <begin position="18"/>
        <end position="204"/>
    </location>
</feature>
<name>A0A3L6QFL6_PANMI</name>
<organism evidence="2 3">
    <name type="scientific">Panicum miliaceum</name>
    <name type="common">Proso millet</name>
    <name type="synonym">Broomcorn millet</name>
    <dbReference type="NCBI Taxonomy" id="4540"/>
    <lineage>
        <taxon>Eukaryota</taxon>
        <taxon>Viridiplantae</taxon>
        <taxon>Streptophyta</taxon>
        <taxon>Embryophyta</taxon>
        <taxon>Tracheophyta</taxon>
        <taxon>Spermatophyta</taxon>
        <taxon>Magnoliopsida</taxon>
        <taxon>Liliopsida</taxon>
        <taxon>Poales</taxon>
        <taxon>Poaceae</taxon>
        <taxon>PACMAD clade</taxon>
        <taxon>Panicoideae</taxon>
        <taxon>Panicodae</taxon>
        <taxon>Paniceae</taxon>
        <taxon>Panicinae</taxon>
        <taxon>Panicum</taxon>
        <taxon>Panicum sect. Panicum</taxon>
    </lineage>
</organism>
<keyword evidence="3" id="KW-1185">Reference proteome</keyword>
<sequence length="204" mass="21594">MAASQKLLQHPSILPILLSSAKPPTRPAQLAGDEPSSIHGRVGGEAGARAAALQPAHRRAHRGGLHPVPRAVRRRAGGAGDHVAEGARHDVPQGRVGGGRVHGRGRPARGPRGGRRPRRHRAGARLLALQEPPLRRPDLRGLHVPAPRRRRAPPVARDGLPQAHLGNGEPGDGRVPALVDAGGAREARRPARHGHASVRSLIRR</sequence>
<comment type="caution">
    <text evidence="2">The sequence shown here is derived from an EMBL/GenBank/DDBJ whole genome shotgun (WGS) entry which is preliminary data.</text>
</comment>
<feature type="compositionally biased region" description="Basic residues" evidence="1">
    <location>
        <begin position="101"/>
        <end position="123"/>
    </location>
</feature>
<evidence type="ECO:0000256" key="1">
    <source>
        <dbReference type="SAM" id="MobiDB-lite"/>
    </source>
</evidence>
<proteinExistence type="predicted"/>
<gene>
    <name evidence="2" type="ORF">C2845_PM12G26600</name>
</gene>
<protein>
    <submittedName>
        <fullName evidence="2">Uncharacterized protein</fullName>
    </submittedName>
</protein>
<evidence type="ECO:0000313" key="2">
    <source>
        <dbReference type="EMBL" id="RLM79200.1"/>
    </source>
</evidence>
<dbReference type="EMBL" id="PQIB02000012">
    <property type="protein sequence ID" value="RLM79200.1"/>
    <property type="molecule type" value="Genomic_DNA"/>
</dbReference>
<dbReference type="Proteomes" id="UP000275267">
    <property type="component" value="Unassembled WGS sequence"/>
</dbReference>
<evidence type="ECO:0000313" key="3">
    <source>
        <dbReference type="Proteomes" id="UP000275267"/>
    </source>
</evidence>
<reference evidence="3" key="1">
    <citation type="journal article" date="2019" name="Nat. Commun.">
        <title>The genome of broomcorn millet.</title>
        <authorList>
            <person name="Zou C."/>
            <person name="Miki D."/>
            <person name="Li D."/>
            <person name="Tang Q."/>
            <person name="Xiao L."/>
            <person name="Rajput S."/>
            <person name="Deng P."/>
            <person name="Jia W."/>
            <person name="Huang R."/>
            <person name="Zhang M."/>
            <person name="Sun Y."/>
            <person name="Hu J."/>
            <person name="Fu X."/>
            <person name="Schnable P.S."/>
            <person name="Li F."/>
            <person name="Zhang H."/>
            <person name="Feng B."/>
            <person name="Zhu X."/>
            <person name="Liu R."/>
            <person name="Schnable J.C."/>
            <person name="Zhu J.-K."/>
            <person name="Zhang H."/>
        </authorList>
    </citation>
    <scope>NUCLEOTIDE SEQUENCE [LARGE SCALE GENOMIC DNA]</scope>
</reference>
<feature type="compositionally biased region" description="Basic residues" evidence="1">
    <location>
        <begin position="190"/>
        <end position="204"/>
    </location>
</feature>
<dbReference type="AlphaFoldDB" id="A0A3L6QFL6"/>
<accession>A0A3L6QFL6</accession>
<feature type="compositionally biased region" description="Basic and acidic residues" evidence="1">
    <location>
        <begin position="82"/>
        <end position="92"/>
    </location>
</feature>